<protein>
    <recommendedName>
        <fullName evidence="5">F-box domain-containing protein</fullName>
    </recommendedName>
</protein>
<dbReference type="SMART" id="SM00320">
    <property type="entry name" value="WD40"/>
    <property type="match status" value="5"/>
</dbReference>
<dbReference type="InterPro" id="IPR020472">
    <property type="entry name" value="WD40_PAC1"/>
</dbReference>
<dbReference type="InterPro" id="IPR036322">
    <property type="entry name" value="WD40_repeat_dom_sf"/>
</dbReference>
<sequence length="525" mass="57954">MAEPLPPSPPTMMSQNQNQNQNRSSFWPATSMTDLNADSLAHCSSYLSLQDVSNMAMTCKYFQKVAYSDSIWHRFFRERWPQQTPSLASQTSGVREAYIRRRSDLLQFKFSDPVVADFITDTKPVDHILLDEEDIIYSKGSVIQVTKIDDWLSERGSPVTLSDHNARITCFHGSNICNINCRLFSLNETSLYRSEAQRKENVLVTSSSDHCIRLWWKGSCRRCFRGHNGSVTALSDKLLGNGTGKVLASGGEDGTVRLWSLSSSGKRGQLALKATFYGHEKPIKLMSVAGHKTSLLVTVTGDSKVRLWDAAALSAARSSCCVGMTSIPGSLVNMKCHEHLLYVAVGSSVVAIDLRTMQKVLSYSIDEKLYSFEAIPSKSLFCVGSSNGRAMLYDIRRVNKFPTAKAEPVTELDGGHTGPLTHLHMDLNKIVTGGRGQADSHVNVWESNTGALINSLTCDLKEASMDALAVSGCRIVTANHSHMEDLGVLRFRDFSNASCPAVNSEGHDHVSKFWKTQSYSDSETE</sequence>
<dbReference type="InterPro" id="IPR036047">
    <property type="entry name" value="F-box-like_dom_sf"/>
</dbReference>
<feature type="region of interest" description="Disordered" evidence="4">
    <location>
        <begin position="1"/>
        <end position="28"/>
    </location>
</feature>
<keyword evidence="1 3" id="KW-0853">WD repeat</keyword>
<dbReference type="InterPro" id="IPR001680">
    <property type="entry name" value="WD40_rpt"/>
</dbReference>
<dbReference type="EMBL" id="JBEDUW010000006">
    <property type="protein sequence ID" value="KAK9925122.1"/>
    <property type="molecule type" value="Genomic_DNA"/>
</dbReference>
<evidence type="ECO:0000256" key="2">
    <source>
        <dbReference type="ARBA" id="ARBA00022737"/>
    </source>
</evidence>
<dbReference type="Gene3D" id="2.130.10.10">
    <property type="entry name" value="YVTN repeat-like/Quinoprotein amine dehydrogenase"/>
    <property type="match status" value="2"/>
</dbReference>
<evidence type="ECO:0000256" key="1">
    <source>
        <dbReference type="ARBA" id="ARBA00022574"/>
    </source>
</evidence>
<feature type="compositionally biased region" description="Pro residues" evidence="4">
    <location>
        <begin position="1"/>
        <end position="10"/>
    </location>
</feature>
<evidence type="ECO:0000259" key="5">
    <source>
        <dbReference type="Pfam" id="PF12937"/>
    </source>
</evidence>
<keyword evidence="7" id="KW-1185">Reference proteome</keyword>
<keyword evidence="2" id="KW-0677">Repeat</keyword>
<evidence type="ECO:0000313" key="7">
    <source>
        <dbReference type="Proteomes" id="UP001457282"/>
    </source>
</evidence>
<dbReference type="PANTHER" id="PTHR44129">
    <property type="entry name" value="WD REPEAT-CONTAINING PROTEIN POP1"/>
    <property type="match status" value="1"/>
</dbReference>
<accession>A0AAW1WL71</accession>
<evidence type="ECO:0000313" key="6">
    <source>
        <dbReference type="EMBL" id="KAK9925122.1"/>
    </source>
</evidence>
<dbReference type="Pfam" id="PF12937">
    <property type="entry name" value="F-box-like"/>
    <property type="match status" value="1"/>
</dbReference>
<feature type="repeat" description="WD" evidence="3">
    <location>
        <begin position="224"/>
        <end position="263"/>
    </location>
</feature>
<organism evidence="6 7">
    <name type="scientific">Rubus argutus</name>
    <name type="common">Southern blackberry</name>
    <dbReference type="NCBI Taxonomy" id="59490"/>
    <lineage>
        <taxon>Eukaryota</taxon>
        <taxon>Viridiplantae</taxon>
        <taxon>Streptophyta</taxon>
        <taxon>Embryophyta</taxon>
        <taxon>Tracheophyta</taxon>
        <taxon>Spermatophyta</taxon>
        <taxon>Magnoliopsida</taxon>
        <taxon>eudicotyledons</taxon>
        <taxon>Gunneridae</taxon>
        <taxon>Pentapetalae</taxon>
        <taxon>rosids</taxon>
        <taxon>fabids</taxon>
        <taxon>Rosales</taxon>
        <taxon>Rosaceae</taxon>
        <taxon>Rosoideae</taxon>
        <taxon>Rosoideae incertae sedis</taxon>
        <taxon>Rubus</taxon>
    </lineage>
</organism>
<dbReference type="PROSITE" id="PS50082">
    <property type="entry name" value="WD_REPEATS_2"/>
    <property type="match status" value="2"/>
</dbReference>
<dbReference type="Gene3D" id="1.20.1280.50">
    <property type="match status" value="1"/>
</dbReference>
<dbReference type="PROSITE" id="PS50294">
    <property type="entry name" value="WD_REPEATS_REGION"/>
    <property type="match status" value="1"/>
</dbReference>
<evidence type="ECO:0000256" key="3">
    <source>
        <dbReference type="PROSITE-ProRule" id="PRU00221"/>
    </source>
</evidence>
<reference evidence="6 7" key="1">
    <citation type="journal article" date="2023" name="G3 (Bethesda)">
        <title>A chromosome-length genome assembly and annotation of blackberry (Rubus argutus, cv. 'Hillquist').</title>
        <authorList>
            <person name="Bruna T."/>
            <person name="Aryal R."/>
            <person name="Dudchenko O."/>
            <person name="Sargent D.J."/>
            <person name="Mead D."/>
            <person name="Buti M."/>
            <person name="Cavallini A."/>
            <person name="Hytonen T."/>
            <person name="Andres J."/>
            <person name="Pham M."/>
            <person name="Weisz D."/>
            <person name="Mascagni F."/>
            <person name="Usai G."/>
            <person name="Natali L."/>
            <person name="Bassil N."/>
            <person name="Fernandez G.E."/>
            <person name="Lomsadze A."/>
            <person name="Armour M."/>
            <person name="Olukolu B."/>
            <person name="Poorten T."/>
            <person name="Britton C."/>
            <person name="Davik J."/>
            <person name="Ashrafi H."/>
            <person name="Aiden E.L."/>
            <person name="Borodovsky M."/>
            <person name="Worthington M."/>
        </authorList>
    </citation>
    <scope>NUCLEOTIDE SEQUENCE [LARGE SCALE GENOMIC DNA]</scope>
    <source>
        <strain evidence="6">PI 553951</strain>
    </source>
</reference>
<name>A0AAW1WL71_RUBAR</name>
<feature type="repeat" description="WD" evidence="3">
    <location>
        <begin position="276"/>
        <end position="318"/>
    </location>
</feature>
<dbReference type="InterPro" id="IPR015943">
    <property type="entry name" value="WD40/YVTN_repeat-like_dom_sf"/>
</dbReference>
<dbReference type="SUPFAM" id="SSF50978">
    <property type="entry name" value="WD40 repeat-like"/>
    <property type="match status" value="1"/>
</dbReference>
<dbReference type="Pfam" id="PF00400">
    <property type="entry name" value="WD40"/>
    <property type="match status" value="2"/>
</dbReference>
<proteinExistence type="predicted"/>
<feature type="domain" description="F-box" evidence="5">
    <location>
        <begin position="45"/>
        <end position="77"/>
    </location>
</feature>
<dbReference type="Proteomes" id="UP001457282">
    <property type="component" value="Unassembled WGS sequence"/>
</dbReference>
<dbReference type="PRINTS" id="PR00320">
    <property type="entry name" value="GPROTEINBRPT"/>
</dbReference>
<dbReference type="InterPro" id="IPR001810">
    <property type="entry name" value="F-box_dom"/>
</dbReference>
<dbReference type="InterPro" id="IPR050349">
    <property type="entry name" value="WD_LIS1/nudF_dynein_reg"/>
</dbReference>
<dbReference type="AlphaFoldDB" id="A0AAW1WL71"/>
<gene>
    <name evidence="6" type="ORF">M0R45_033460</name>
</gene>
<evidence type="ECO:0000256" key="4">
    <source>
        <dbReference type="SAM" id="MobiDB-lite"/>
    </source>
</evidence>
<comment type="caution">
    <text evidence="6">The sequence shown here is derived from an EMBL/GenBank/DDBJ whole genome shotgun (WGS) entry which is preliminary data.</text>
</comment>
<dbReference type="SUPFAM" id="SSF81383">
    <property type="entry name" value="F-box domain"/>
    <property type="match status" value="1"/>
</dbReference>